<name>A0ABZ1H3L4_STRPH</name>
<keyword evidence="1" id="KW-0732">Signal</keyword>
<evidence type="ECO:0000313" key="3">
    <source>
        <dbReference type="EMBL" id="WSD11869.1"/>
    </source>
</evidence>
<evidence type="ECO:0000313" key="4">
    <source>
        <dbReference type="Proteomes" id="UP001340816"/>
    </source>
</evidence>
<reference evidence="3 4" key="1">
    <citation type="submission" date="2022-10" db="EMBL/GenBank/DDBJ databases">
        <title>The complete genomes of actinobacterial strains from the NBC collection.</title>
        <authorList>
            <person name="Joergensen T.S."/>
            <person name="Alvarez Arevalo M."/>
            <person name="Sterndorff E.B."/>
            <person name="Faurdal D."/>
            <person name="Vuksanovic O."/>
            <person name="Mourched A.-S."/>
            <person name="Charusanti P."/>
            <person name="Shaw S."/>
            <person name="Blin K."/>
            <person name="Weber T."/>
        </authorList>
    </citation>
    <scope>NUCLEOTIDE SEQUENCE [LARGE SCALE GENOMIC DNA]</scope>
    <source>
        <strain evidence="3 4">NBC 01752</strain>
    </source>
</reference>
<dbReference type="InterPro" id="IPR002477">
    <property type="entry name" value="Peptidoglycan-bd-like"/>
</dbReference>
<gene>
    <name evidence="3" type="ORF">OHB35_00810</name>
</gene>
<dbReference type="Proteomes" id="UP001340816">
    <property type="component" value="Chromosome"/>
</dbReference>
<feature type="chain" id="PRO_5046291109" evidence="1">
    <location>
        <begin position="30"/>
        <end position="175"/>
    </location>
</feature>
<accession>A0ABZ1H3L4</accession>
<sequence length="175" mass="18927">MTSYRKSAVAVLTAAAVLTLGLGASPASAKSSDGFVRGYDGFADDFDDEGTLSLSLNEKSNATCMWQALLWSEGIRNDRDGIDGLFGNDTYQASRVFQDWNGLTVDGVVGKGTFAEAGKRLTYVSGSTARGKELTLKYESGVRNISLIRDSQGRYKFRDANSGWRVAGYDYLTCP</sequence>
<protein>
    <submittedName>
        <fullName evidence="3">Peptidoglycan-binding protein</fullName>
    </submittedName>
</protein>
<dbReference type="InterPro" id="IPR036365">
    <property type="entry name" value="PGBD-like_sf"/>
</dbReference>
<evidence type="ECO:0000259" key="2">
    <source>
        <dbReference type="Pfam" id="PF01471"/>
    </source>
</evidence>
<dbReference type="EMBL" id="CP109135">
    <property type="protein sequence ID" value="WSD11869.1"/>
    <property type="molecule type" value="Genomic_DNA"/>
</dbReference>
<dbReference type="Gene3D" id="1.10.101.10">
    <property type="entry name" value="PGBD-like superfamily/PGBD"/>
    <property type="match status" value="1"/>
</dbReference>
<proteinExistence type="predicted"/>
<organism evidence="3 4">
    <name type="scientific">Streptomyces phaeochromogenes</name>
    <dbReference type="NCBI Taxonomy" id="1923"/>
    <lineage>
        <taxon>Bacteria</taxon>
        <taxon>Bacillati</taxon>
        <taxon>Actinomycetota</taxon>
        <taxon>Actinomycetes</taxon>
        <taxon>Kitasatosporales</taxon>
        <taxon>Streptomycetaceae</taxon>
        <taxon>Streptomyces</taxon>
        <taxon>Streptomyces phaeochromogenes group</taxon>
    </lineage>
</organism>
<dbReference type="InterPro" id="IPR036366">
    <property type="entry name" value="PGBDSf"/>
</dbReference>
<dbReference type="Pfam" id="PF01471">
    <property type="entry name" value="PG_binding_1"/>
    <property type="match status" value="1"/>
</dbReference>
<feature type="domain" description="Peptidoglycan binding-like" evidence="2">
    <location>
        <begin position="70"/>
        <end position="115"/>
    </location>
</feature>
<dbReference type="SUPFAM" id="SSF47090">
    <property type="entry name" value="PGBD-like"/>
    <property type="match status" value="1"/>
</dbReference>
<feature type="signal peptide" evidence="1">
    <location>
        <begin position="1"/>
        <end position="29"/>
    </location>
</feature>
<dbReference type="RefSeq" id="WP_266757569.1">
    <property type="nucleotide sequence ID" value="NZ_CP108589.1"/>
</dbReference>
<evidence type="ECO:0000256" key="1">
    <source>
        <dbReference type="SAM" id="SignalP"/>
    </source>
</evidence>
<keyword evidence="4" id="KW-1185">Reference proteome</keyword>